<dbReference type="AlphaFoldDB" id="A0A2H0KMJ1"/>
<keyword evidence="1" id="KW-0472">Membrane</keyword>
<dbReference type="Proteomes" id="UP000229570">
    <property type="component" value="Unassembled WGS sequence"/>
</dbReference>
<evidence type="ECO:0000256" key="1">
    <source>
        <dbReference type="SAM" id="Phobius"/>
    </source>
</evidence>
<feature type="transmembrane region" description="Helical" evidence="1">
    <location>
        <begin position="80"/>
        <end position="113"/>
    </location>
</feature>
<organism evidence="2 3">
    <name type="scientific">Candidatus Roizmanbacteria bacterium CG11_big_fil_rev_8_21_14_0_20_35_14</name>
    <dbReference type="NCBI Taxonomy" id="1974855"/>
    <lineage>
        <taxon>Bacteria</taxon>
        <taxon>Candidatus Roizmaniibacteriota</taxon>
    </lineage>
</organism>
<sequence>MTKEIIHSLILIATIVLAFIFPKTNLANYELQITAGLFVILYLVKKLVVSQSSSSRLIESVIFTLIIVGIVNSTGGVNSLFFFLIYFLLFSLSLLLEPIISITTTITLVVFFLLSVPQGQNWKNLLPIISLAFITPFAMFLGEEYKRSEKLEVKSEKLQEDAFLFVSLLLKNHLKNIKEAVENFVGDHELDIIKKSASRMEKLIEKFEKS</sequence>
<comment type="caution">
    <text evidence="2">The sequence shown here is derived from an EMBL/GenBank/DDBJ whole genome shotgun (WGS) entry which is preliminary data.</text>
</comment>
<keyword evidence="1" id="KW-0812">Transmembrane</keyword>
<evidence type="ECO:0000313" key="3">
    <source>
        <dbReference type="Proteomes" id="UP000229570"/>
    </source>
</evidence>
<gene>
    <name evidence="2" type="ORF">COV86_02855</name>
</gene>
<feature type="transmembrane region" description="Helical" evidence="1">
    <location>
        <begin position="5"/>
        <end position="21"/>
    </location>
</feature>
<proteinExistence type="predicted"/>
<feature type="transmembrane region" description="Helical" evidence="1">
    <location>
        <begin position="56"/>
        <end position="74"/>
    </location>
</feature>
<feature type="transmembrane region" description="Helical" evidence="1">
    <location>
        <begin position="125"/>
        <end position="142"/>
    </location>
</feature>
<keyword evidence="1" id="KW-1133">Transmembrane helix</keyword>
<evidence type="ECO:0000313" key="2">
    <source>
        <dbReference type="EMBL" id="PIQ72468.1"/>
    </source>
</evidence>
<protein>
    <submittedName>
        <fullName evidence="2">Uncharacterized protein</fullName>
    </submittedName>
</protein>
<dbReference type="EMBL" id="PCVL01000038">
    <property type="protein sequence ID" value="PIQ72468.1"/>
    <property type="molecule type" value="Genomic_DNA"/>
</dbReference>
<name>A0A2H0KMJ1_9BACT</name>
<reference evidence="2 3" key="1">
    <citation type="submission" date="2017-09" db="EMBL/GenBank/DDBJ databases">
        <title>Depth-based differentiation of microbial function through sediment-hosted aquifers and enrichment of novel symbionts in the deep terrestrial subsurface.</title>
        <authorList>
            <person name="Probst A.J."/>
            <person name="Ladd B."/>
            <person name="Jarett J.K."/>
            <person name="Geller-Mcgrath D.E."/>
            <person name="Sieber C.M."/>
            <person name="Emerson J.B."/>
            <person name="Anantharaman K."/>
            <person name="Thomas B.C."/>
            <person name="Malmstrom R."/>
            <person name="Stieglmeier M."/>
            <person name="Klingl A."/>
            <person name="Woyke T."/>
            <person name="Ryan C.M."/>
            <person name="Banfield J.F."/>
        </authorList>
    </citation>
    <scope>NUCLEOTIDE SEQUENCE [LARGE SCALE GENOMIC DNA]</scope>
    <source>
        <strain evidence="2">CG11_big_fil_rev_8_21_14_0_20_35_14</strain>
    </source>
</reference>
<accession>A0A2H0KMJ1</accession>
<feature type="transmembrane region" description="Helical" evidence="1">
    <location>
        <begin position="27"/>
        <end position="44"/>
    </location>
</feature>